<name>A0A1Q2CYJ2_9ACTN</name>
<dbReference type="RefSeq" id="WP_077350267.1">
    <property type="nucleotide sequence ID" value="NZ_CP019607.1"/>
</dbReference>
<dbReference type="Pfam" id="PF08044">
    <property type="entry name" value="DUF1707"/>
    <property type="match status" value="1"/>
</dbReference>
<organism evidence="3 4">
    <name type="scientific">Tessaracoccus flavescens</name>
    <dbReference type="NCBI Taxonomy" id="399497"/>
    <lineage>
        <taxon>Bacteria</taxon>
        <taxon>Bacillati</taxon>
        <taxon>Actinomycetota</taxon>
        <taxon>Actinomycetes</taxon>
        <taxon>Propionibacteriales</taxon>
        <taxon>Propionibacteriaceae</taxon>
        <taxon>Tessaracoccus</taxon>
    </lineage>
</organism>
<evidence type="ECO:0000313" key="4">
    <source>
        <dbReference type="Proteomes" id="UP000188235"/>
    </source>
</evidence>
<feature type="domain" description="DUF1707" evidence="2">
    <location>
        <begin position="7"/>
        <end position="59"/>
    </location>
</feature>
<keyword evidence="4" id="KW-1185">Reference proteome</keyword>
<gene>
    <name evidence="3" type="ORF">BW733_10455</name>
</gene>
<feature type="region of interest" description="Disordered" evidence="1">
    <location>
        <begin position="1"/>
        <end position="33"/>
    </location>
</feature>
<evidence type="ECO:0000256" key="1">
    <source>
        <dbReference type="SAM" id="MobiDB-lite"/>
    </source>
</evidence>
<proteinExistence type="predicted"/>
<dbReference type="Proteomes" id="UP000188235">
    <property type="component" value="Chromosome"/>
</dbReference>
<dbReference type="STRING" id="399497.BW733_10455"/>
<feature type="region of interest" description="Disordered" evidence="1">
    <location>
        <begin position="59"/>
        <end position="87"/>
    </location>
</feature>
<sequence>MAGDDNMRIGDAERERAVSRLQEHHAAGRLSTEEFNDRMGKALEARTGSDLRGLFVDLPGGDTRYEPGQPPTYGASPYSTSSGPYDDPYGLQDSSLGMGSEPAPYYGQPASSEVDENSGHFAKPWYAQWWILLVAIFVSGIADGRLWFLVPAAAIWIWVVYPNLHRRQQPPPQVSAPPRPMTYLERDEVILALQTGGEVEAIRRYREMTGADLYTATQTVRAINRELGA</sequence>
<reference evidence="3 4" key="1">
    <citation type="journal article" date="2008" name="Int. J. Syst. Evol. Microbiol.">
        <title>Tessaracoccus flavescens sp. nov., isolated from marine sediment.</title>
        <authorList>
            <person name="Lee D.W."/>
            <person name="Lee S.D."/>
        </authorList>
    </citation>
    <scope>NUCLEOTIDE SEQUENCE [LARGE SCALE GENOMIC DNA]</scope>
    <source>
        <strain evidence="3 4">SST-39T</strain>
    </source>
</reference>
<accession>A0A1Q2CYJ2</accession>
<dbReference type="EMBL" id="CP019607">
    <property type="protein sequence ID" value="AQP51190.1"/>
    <property type="molecule type" value="Genomic_DNA"/>
</dbReference>
<dbReference type="KEGG" id="tfa:BW733_10455"/>
<evidence type="ECO:0000259" key="2">
    <source>
        <dbReference type="Pfam" id="PF08044"/>
    </source>
</evidence>
<protein>
    <recommendedName>
        <fullName evidence="2">DUF1707 domain-containing protein</fullName>
    </recommendedName>
</protein>
<dbReference type="InterPro" id="IPR012551">
    <property type="entry name" value="DUF1707_SHOCT-like"/>
</dbReference>
<evidence type="ECO:0000313" key="3">
    <source>
        <dbReference type="EMBL" id="AQP51190.1"/>
    </source>
</evidence>
<dbReference type="AlphaFoldDB" id="A0A1Q2CYJ2"/>